<accession>A0A2P4PP45</accession>
<sequence>MYSLNSFVLWLLKCLKHIVIIPLIKQPSISSSEPKNCAISLSLSVISIPAFCIIALRSSSLFFAYPSRATKSSLDGVIPIFLVNFILLRILMKIDLCRREF</sequence>
<keyword evidence="1" id="KW-1133">Transmembrane helix</keyword>
<feature type="transmembrane region" description="Helical" evidence="1">
    <location>
        <begin position="6"/>
        <end position="24"/>
    </location>
</feature>
<name>A0A2P4PP45_RHIID</name>
<evidence type="ECO:0000256" key="1">
    <source>
        <dbReference type="SAM" id="Phobius"/>
    </source>
</evidence>
<gene>
    <name evidence="2" type="ORF">GLOIN_2v1650041</name>
</gene>
<reference evidence="2 3" key="2">
    <citation type="journal article" date="2018" name="New Phytol.">
        <title>High intraspecific genome diversity in the model arbuscular mycorrhizal symbiont Rhizophagus irregularis.</title>
        <authorList>
            <person name="Chen E.C.H."/>
            <person name="Morin E."/>
            <person name="Beaudet D."/>
            <person name="Noel J."/>
            <person name="Yildirir G."/>
            <person name="Ndikumana S."/>
            <person name="Charron P."/>
            <person name="St-Onge C."/>
            <person name="Giorgi J."/>
            <person name="Kruger M."/>
            <person name="Marton T."/>
            <person name="Ropars J."/>
            <person name="Grigoriev I.V."/>
            <person name="Hainaut M."/>
            <person name="Henrissat B."/>
            <person name="Roux C."/>
            <person name="Martin F."/>
            <person name="Corradi N."/>
        </authorList>
    </citation>
    <scope>NUCLEOTIDE SEQUENCE [LARGE SCALE GENOMIC DNA]</scope>
    <source>
        <strain evidence="2 3">DAOM 197198</strain>
    </source>
</reference>
<proteinExistence type="predicted"/>
<organism evidence="2 3">
    <name type="scientific">Rhizophagus irregularis (strain DAOM 181602 / DAOM 197198 / MUCL 43194)</name>
    <name type="common">Arbuscular mycorrhizal fungus</name>
    <name type="synonym">Glomus intraradices</name>
    <dbReference type="NCBI Taxonomy" id="747089"/>
    <lineage>
        <taxon>Eukaryota</taxon>
        <taxon>Fungi</taxon>
        <taxon>Fungi incertae sedis</taxon>
        <taxon>Mucoromycota</taxon>
        <taxon>Glomeromycotina</taxon>
        <taxon>Glomeromycetes</taxon>
        <taxon>Glomerales</taxon>
        <taxon>Glomeraceae</taxon>
        <taxon>Rhizophagus</taxon>
    </lineage>
</organism>
<dbReference type="Proteomes" id="UP000018888">
    <property type="component" value="Unassembled WGS sequence"/>
</dbReference>
<feature type="transmembrane region" description="Helical" evidence="1">
    <location>
        <begin position="76"/>
        <end position="92"/>
    </location>
</feature>
<keyword evidence="1" id="KW-0472">Membrane</keyword>
<feature type="non-terminal residue" evidence="2">
    <location>
        <position position="101"/>
    </location>
</feature>
<feature type="transmembrane region" description="Helical" evidence="1">
    <location>
        <begin position="36"/>
        <end position="56"/>
    </location>
</feature>
<dbReference type="EMBL" id="AUPC02000176">
    <property type="protein sequence ID" value="POG67140.1"/>
    <property type="molecule type" value="Genomic_DNA"/>
</dbReference>
<dbReference type="AlphaFoldDB" id="A0A2P4PP45"/>
<keyword evidence="1" id="KW-0812">Transmembrane</keyword>
<keyword evidence="3" id="KW-1185">Reference proteome</keyword>
<comment type="caution">
    <text evidence="2">The sequence shown here is derived from an EMBL/GenBank/DDBJ whole genome shotgun (WGS) entry which is preliminary data.</text>
</comment>
<evidence type="ECO:0000313" key="2">
    <source>
        <dbReference type="EMBL" id="POG67140.1"/>
    </source>
</evidence>
<evidence type="ECO:0000313" key="3">
    <source>
        <dbReference type="Proteomes" id="UP000018888"/>
    </source>
</evidence>
<protein>
    <submittedName>
        <fullName evidence="2">Uncharacterized protein</fullName>
    </submittedName>
</protein>
<reference evidence="2 3" key="1">
    <citation type="journal article" date="2013" name="Proc. Natl. Acad. Sci. U.S.A.">
        <title>Genome of an arbuscular mycorrhizal fungus provides insight into the oldest plant symbiosis.</title>
        <authorList>
            <person name="Tisserant E."/>
            <person name="Malbreil M."/>
            <person name="Kuo A."/>
            <person name="Kohler A."/>
            <person name="Symeonidi A."/>
            <person name="Balestrini R."/>
            <person name="Charron P."/>
            <person name="Duensing N."/>
            <person name="Frei Dit Frey N."/>
            <person name="Gianinazzi-Pearson V."/>
            <person name="Gilbert L.B."/>
            <person name="Handa Y."/>
            <person name="Herr J.R."/>
            <person name="Hijri M."/>
            <person name="Koul R."/>
            <person name="Kawaguchi M."/>
            <person name="Krajinski F."/>
            <person name="Lammers P.J."/>
            <person name="Masclaux F.G."/>
            <person name="Murat C."/>
            <person name="Morin E."/>
            <person name="Ndikumana S."/>
            <person name="Pagni M."/>
            <person name="Petitpierre D."/>
            <person name="Requena N."/>
            <person name="Rosikiewicz P."/>
            <person name="Riley R."/>
            <person name="Saito K."/>
            <person name="San Clemente H."/>
            <person name="Shapiro H."/>
            <person name="van Tuinen D."/>
            <person name="Becard G."/>
            <person name="Bonfante P."/>
            <person name="Paszkowski U."/>
            <person name="Shachar-Hill Y.Y."/>
            <person name="Tuskan G.A."/>
            <person name="Young P.W."/>
            <person name="Sanders I.R."/>
            <person name="Henrissat B."/>
            <person name="Rensing S.A."/>
            <person name="Grigoriev I.V."/>
            <person name="Corradi N."/>
            <person name="Roux C."/>
            <person name="Martin F."/>
        </authorList>
    </citation>
    <scope>NUCLEOTIDE SEQUENCE [LARGE SCALE GENOMIC DNA]</scope>
    <source>
        <strain evidence="2 3">DAOM 197198</strain>
    </source>
</reference>